<accession>A0A2P4QT83</accession>
<keyword evidence="1" id="KW-0812">Transmembrane</keyword>
<keyword evidence="1" id="KW-0472">Membrane</keyword>
<reference evidence="2 3" key="1">
    <citation type="journal article" date="2013" name="Proc. Natl. Acad. Sci. U.S.A.">
        <title>Genome of an arbuscular mycorrhizal fungus provides insight into the oldest plant symbiosis.</title>
        <authorList>
            <person name="Tisserant E."/>
            <person name="Malbreil M."/>
            <person name="Kuo A."/>
            <person name="Kohler A."/>
            <person name="Symeonidi A."/>
            <person name="Balestrini R."/>
            <person name="Charron P."/>
            <person name="Duensing N."/>
            <person name="Frei Dit Frey N."/>
            <person name="Gianinazzi-Pearson V."/>
            <person name="Gilbert L.B."/>
            <person name="Handa Y."/>
            <person name="Herr J.R."/>
            <person name="Hijri M."/>
            <person name="Koul R."/>
            <person name="Kawaguchi M."/>
            <person name="Krajinski F."/>
            <person name="Lammers P.J."/>
            <person name="Masclaux F.G."/>
            <person name="Murat C."/>
            <person name="Morin E."/>
            <person name="Ndikumana S."/>
            <person name="Pagni M."/>
            <person name="Petitpierre D."/>
            <person name="Requena N."/>
            <person name="Rosikiewicz P."/>
            <person name="Riley R."/>
            <person name="Saito K."/>
            <person name="San Clemente H."/>
            <person name="Shapiro H."/>
            <person name="van Tuinen D."/>
            <person name="Becard G."/>
            <person name="Bonfante P."/>
            <person name="Paszkowski U."/>
            <person name="Shachar-Hill Y.Y."/>
            <person name="Tuskan G.A."/>
            <person name="Young P.W."/>
            <person name="Sanders I.R."/>
            <person name="Henrissat B."/>
            <person name="Rensing S.A."/>
            <person name="Grigoriev I.V."/>
            <person name="Corradi N."/>
            <person name="Roux C."/>
            <person name="Martin F."/>
        </authorList>
    </citation>
    <scope>NUCLEOTIDE SEQUENCE [LARGE SCALE GENOMIC DNA]</scope>
    <source>
        <strain evidence="2 3">DAOM 197198</strain>
    </source>
</reference>
<reference evidence="2 3" key="2">
    <citation type="journal article" date="2018" name="New Phytol.">
        <title>High intraspecific genome diversity in the model arbuscular mycorrhizal symbiont Rhizophagus irregularis.</title>
        <authorList>
            <person name="Chen E.C.H."/>
            <person name="Morin E."/>
            <person name="Beaudet D."/>
            <person name="Noel J."/>
            <person name="Yildirir G."/>
            <person name="Ndikumana S."/>
            <person name="Charron P."/>
            <person name="St-Onge C."/>
            <person name="Giorgi J."/>
            <person name="Kruger M."/>
            <person name="Marton T."/>
            <person name="Ropars J."/>
            <person name="Grigoriev I.V."/>
            <person name="Hainaut M."/>
            <person name="Henrissat B."/>
            <person name="Roux C."/>
            <person name="Martin F."/>
            <person name="Corradi N."/>
        </authorList>
    </citation>
    <scope>NUCLEOTIDE SEQUENCE [LARGE SCALE GENOMIC DNA]</scope>
    <source>
        <strain evidence="2 3">DAOM 197198</strain>
    </source>
</reference>
<evidence type="ECO:0000313" key="2">
    <source>
        <dbReference type="EMBL" id="POG80822.1"/>
    </source>
</evidence>
<keyword evidence="1" id="KW-1133">Transmembrane helix</keyword>
<comment type="caution">
    <text evidence="2">The sequence shown here is derived from an EMBL/GenBank/DDBJ whole genome shotgun (WGS) entry which is preliminary data.</text>
</comment>
<name>A0A2P4QT83_RHIID</name>
<gene>
    <name evidence="2" type="ORF">GLOIN_2v222537</name>
</gene>
<dbReference type="Proteomes" id="UP000018888">
    <property type="component" value="Unassembled WGS sequence"/>
</dbReference>
<feature type="transmembrane region" description="Helical" evidence="1">
    <location>
        <begin position="34"/>
        <end position="52"/>
    </location>
</feature>
<evidence type="ECO:0000256" key="1">
    <source>
        <dbReference type="SAM" id="Phobius"/>
    </source>
</evidence>
<keyword evidence="3" id="KW-1185">Reference proteome</keyword>
<protein>
    <submittedName>
        <fullName evidence="2">Uncharacterized protein</fullName>
    </submittedName>
</protein>
<proteinExistence type="predicted"/>
<sequence>MALLSYQFLEYFYKMFILVKCLIFFLETASSIHLNHSIISFIILFRKSYIYWNTKKKELKK</sequence>
<dbReference type="AlphaFoldDB" id="A0A2P4QT83"/>
<evidence type="ECO:0000313" key="3">
    <source>
        <dbReference type="Proteomes" id="UP000018888"/>
    </source>
</evidence>
<dbReference type="EMBL" id="AUPC02000015">
    <property type="protein sequence ID" value="POG80822.1"/>
    <property type="molecule type" value="Genomic_DNA"/>
</dbReference>
<organism evidence="2 3">
    <name type="scientific">Rhizophagus irregularis (strain DAOM 181602 / DAOM 197198 / MUCL 43194)</name>
    <name type="common">Arbuscular mycorrhizal fungus</name>
    <name type="synonym">Glomus intraradices</name>
    <dbReference type="NCBI Taxonomy" id="747089"/>
    <lineage>
        <taxon>Eukaryota</taxon>
        <taxon>Fungi</taxon>
        <taxon>Fungi incertae sedis</taxon>
        <taxon>Mucoromycota</taxon>
        <taxon>Glomeromycotina</taxon>
        <taxon>Glomeromycetes</taxon>
        <taxon>Glomerales</taxon>
        <taxon>Glomeraceae</taxon>
        <taxon>Rhizophagus</taxon>
    </lineage>
</organism>